<protein>
    <submittedName>
        <fullName evidence="1">Uncharacterized protein</fullName>
    </submittedName>
</protein>
<comment type="caution">
    <text evidence="1">The sequence shown here is derived from an EMBL/GenBank/DDBJ whole genome shotgun (WGS) entry which is preliminary data.</text>
</comment>
<proteinExistence type="predicted"/>
<gene>
    <name evidence="1" type="ORF">J8F10_16200</name>
</gene>
<evidence type="ECO:0000313" key="2">
    <source>
        <dbReference type="Proteomes" id="UP000676565"/>
    </source>
</evidence>
<keyword evidence="2" id="KW-1185">Reference proteome</keyword>
<name>A0ABS5BT49_9BACT</name>
<reference evidence="1 2" key="1">
    <citation type="submission" date="2021-04" db="EMBL/GenBank/DDBJ databases">
        <authorList>
            <person name="Ivanova A."/>
        </authorList>
    </citation>
    <scope>NUCLEOTIDE SEQUENCE [LARGE SCALE GENOMIC DNA]</scope>
    <source>
        <strain evidence="1 2">G18</strain>
    </source>
</reference>
<accession>A0ABS5BT49</accession>
<dbReference type="Proteomes" id="UP000676565">
    <property type="component" value="Unassembled WGS sequence"/>
</dbReference>
<sequence length="144" mass="16429">MPTIVPDLWPADIFTMPSSTPIAVLRQQGEALGAHTHNFVHGEVETTSTLDGKQFAHTLYLSAPLLRYRKPLIRVDQPQPQPYPATIVETDLTKQHDKNYWSSPVRDEQELQDRLREFFNELRVKEILRAVFNLSNDVAPPDGP</sequence>
<dbReference type="RefSeq" id="WP_210655295.1">
    <property type="nucleotide sequence ID" value="NZ_JAGKQQ010000001.1"/>
</dbReference>
<evidence type="ECO:0000313" key="1">
    <source>
        <dbReference type="EMBL" id="MBP3956816.1"/>
    </source>
</evidence>
<dbReference type="EMBL" id="JAGKQQ010000001">
    <property type="protein sequence ID" value="MBP3956816.1"/>
    <property type="molecule type" value="Genomic_DNA"/>
</dbReference>
<organism evidence="1 2">
    <name type="scientific">Gemmata palustris</name>
    <dbReference type="NCBI Taxonomy" id="2822762"/>
    <lineage>
        <taxon>Bacteria</taxon>
        <taxon>Pseudomonadati</taxon>
        <taxon>Planctomycetota</taxon>
        <taxon>Planctomycetia</taxon>
        <taxon>Gemmatales</taxon>
        <taxon>Gemmataceae</taxon>
        <taxon>Gemmata</taxon>
    </lineage>
</organism>